<keyword evidence="1" id="KW-0732">Signal</keyword>
<dbReference type="SUPFAM" id="SSF48452">
    <property type="entry name" value="TPR-like"/>
    <property type="match status" value="1"/>
</dbReference>
<keyword evidence="3" id="KW-1185">Reference proteome</keyword>
<sequence>MNIIHRTRLTKLNLLSIALIASVMTTGCGKSTKVSQHTISPPTVKQLSSPSPVYLTGATKAESLNESSIEAWMTIAKTNYESKNYSRALRAANEALSIDNQIVEARQIAMLSSVKVMQLNIDAYHNNALMSSHDKATFKDALTSMTTLINTSE</sequence>
<protein>
    <submittedName>
        <fullName evidence="2">Tetratricopeptide repeat protein</fullName>
    </submittedName>
</protein>
<evidence type="ECO:0000313" key="2">
    <source>
        <dbReference type="EMBL" id="MEN2750578.1"/>
    </source>
</evidence>
<organism evidence="2 3">
    <name type="scientific">Psychrobacter saeujeotis</name>
    <dbReference type="NCBI Taxonomy" id="3143436"/>
    <lineage>
        <taxon>Bacteria</taxon>
        <taxon>Pseudomonadati</taxon>
        <taxon>Pseudomonadota</taxon>
        <taxon>Gammaproteobacteria</taxon>
        <taxon>Moraxellales</taxon>
        <taxon>Moraxellaceae</taxon>
        <taxon>Psychrobacter</taxon>
    </lineage>
</organism>
<dbReference type="InterPro" id="IPR011990">
    <property type="entry name" value="TPR-like_helical_dom_sf"/>
</dbReference>
<evidence type="ECO:0000313" key="3">
    <source>
        <dbReference type="Proteomes" id="UP001461960"/>
    </source>
</evidence>
<dbReference type="Proteomes" id="UP001461960">
    <property type="component" value="Unassembled WGS sequence"/>
</dbReference>
<feature type="signal peptide" evidence="1">
    <location>
        <begin position="1"/>
        <end position="21"/>
    </location>
</feature>
<dbReference type="Gene3D" id="1.25.40.10">
    <property type="entry name" value="Tetratricopeptide repeat domain"/>
    <property type="match status" value="1"/>
</dbReference>
<proteinExistence type="predicted"/>
<accession>A0ABU9X5U8</accession>
<gene>
    <name evidence="2" type="ORF">AAIR29_02915</name>
</gene>
<name>A0ABU9X5U8_9GAMM</name>
<evidence type="ECO:0000256" key="1">
    <source>
        <dbReference type="SAM" id="SignalP"/>
    </source>
</evidence>
<reference evidence="2 3" key="1">
    <citation type="submission" date="2024-05" db="EMBL/GenBank/DDBJ databases">
        <authorList>
            <person name="Kim H.-Y."/>
            <person name="Kim E."/>
            <person name="Cai Y."/>
            <person name="Yang S.-M."/>
            <person name="Lee W."/>
        </authorList>
    </citation>
    <scope>NUCLEOTIDE SEQUENCE [LARGE SCALE GENOMIC DNA]</scope>
    <source>
        <strain evidence="2 3">FBL11</strain>
    </source>
</reference>
<dbReference type="EMBL" id="JBDGHN010000002">
    <property type="protein sequence ID" value="MEN2750578.1"/>
    <property type="molecule type" value="Genomic_DNA"/>
</dbReference>
<comment type="caution">
    <text evidence="2">The sequence shown here is derived from an EMBL/GenBank/DDBJ whole genome shotgun (WGS) entry which is preliminary data.</text>
</comment>
<feature type="chain" id="PRO_5045216318" evidence="1">
    <location>
        <begin position="22"/>
        <end position="153"/>
    </location>
</feature>
<dbReference type="RefSeq" id="WP_345832146.1">
    <property type="nucleotide sequence ID" value="NZ_JBDGHN010000002.1"/>
</dbReference>
<dbReference type="PROSITE" id="PS51257">
    <property type="entry name" value="PROKAR_LIPOPROTEIN"/>
    <property type="match status" value="1"/>
</dbReference>